<dbReference type="OrthoDB" id="5986190at2759"/>
<accession>A0A9N9LFU0</accession>
<proteinExistence type="predicted"/>
<reference evidence="1" key="1">
    <citation type="submission" date="2021-07" db="EMBL/GenBank/DDBJ databases">
        <authorList>
            <person name="Durling M."/>
        </authorList>
    </citation>
    <scope>NUCLEOTIDE SEQUENCE</scope>
</reference>
<evidence type="ECO:0008006" key="3">
    <source>
        <dbReference type="Google" id="ProtNLM"/>
    </source>
</evidence>
<protein>
    <recommendedName>
        <fullName evidence="3">Clr5 domain-containing protein</fullName>
    </recommendedName>
</protein>
<gene>
    <name evidence="1" type="ORF">HYALB_00001927</name>
</gene>
<organism evidence="1 2">
    <name type="scientific">Hymenoscyphus albidus</name>
    <dbReference type="NCBI Taxonomy" id="595503"/>
    <lineage>
        <taxon>Eukaryota</taxon>
        <taxon>Fungi</taxon>
        <taxon>Dikarya</taxon>
        <taxon>Ascomycota</taxon>
        <taxon>Pezizomycotina</taxon>
        <taxon>Leotiomycetes</taxon>
        <taxon>Helotiales</taxon>
        <taxon>Helotiaceae</taxon>
        <taxon>Hymenoscyphus</taxon>
    </lineage>
</organism>
<sequence length="299" mass="34101">MEEQFGHKGSLKQYKGRLKAWGFDKKNIKDADMRVMLRKQPKRKIDDGKETEFFLNEKQVPPVKMNCFVKRKKLDDDMIAAADMPTPSYITCQTPEPTADIEGTSRDIEAISHDMQVMMTIPEDDEVHNQTESDDVDSKPNNKSIISSSREVLEGPLQNTVDVDSDIPGTNRTMLERLCAPLHLKNHTNNVPFIQRSRTAPPLIDHTRNENLEQGIETSLAPPLELISARYHLSNSPTWYYDDIERSNLLHHLSPALFNTQSPYTAIYKAQSPQYRFGMANSPQLARLLETPPMSAFPY</sequence>
<dbReference type="Proteomes" id="UP000701801">
    <property type="component" value="Unassembled WGS sequence"/>
</dbReference>
<evidence type="ECO:0000313" key="1">
    <source>
        <dbReference type="EMBL" id="CAG8971816.1"/>
    </source>
</evidence>
<name>A0A9N9LFU0_9HELO</name>
<dbReference type="PANTHER" id="PTHR38788:SF3">
    <property type="entry name" value="CLR5 DOMAIN-CONTAINING PROTEIN"/>
    <property type="match status" value="1"/>
</dbReference>
<dbReference type="AlphaFoldDB" id="A0A9N9LFU0"/>
<dbReference type="PANTHER" id="PTHR38788">
    <property type="entry name" value="CLR5 DOMAIN-CONTAINING PROTEIN"/>
    <property type="match status" value="1"/>
</dbReference>
<comment type="caution">
    <text evidence="1">The sequence shown here is derived from an EMBL/GenBank/DDBJ whole genome shotgun (WGS) entry which is preliminary data.</text>
</comment>
<evidence type="ECO:0000313" key="2">
    <source>
        <dbReference type="Proteomes" id="UP000701801"/>
    </source>
</evidence>
<keyword evidence="2" id="KW-1185">Reference proteome</keyword>
<dbReference type="EMBL" id="CAJVRM010000028">
    <property type="protein sequence ID" value="CAG8971816.1"/>
    <property type="molecule type" value="Genomic_DNA"/>
</dbReference>